<evidence type="ECO:0000256" key="10">
    <source>
        <dbReference type="ARBA" id="ARBA00022946"/>
    </source>
</evidence>
<dbReference type="GO" id="GO:0005739">
    <property type="term" value="C:mitochondrion"/>
    <property type="evidence" value="ECO:0007669"/>
    <property type="project" value="UniProtKB-SubCell"/>
</dbReference>
<keyword evidence="18" id="KW-1185">Reference proteome</keyword>
<evidence type="ECO:0000256" key="9">
    <source>
        <dbReference type="ARBA" id="ARBA00022679"/>
    </source>
</evidence>
<evidence type="ECO:0000256" key="14">
    <source>
        <dbReference type="ARBA" id="ARBA00058524"/>
    </source>
</evidence>
<dbReference type="GO" id="GO:0000049">
    <property type="term" value="F:tRNA binding"/>
    <property type="evidence" value="ECO:0007669"/>
    <property type="project" value="TreeGrafter"/>
</dbReference>
<keyword evidence="10" id="KW-0809">Transit peptide</keyword>
<keyword evidence="11" id="KW-0496">Mitochondrion</keyword>
<evidence type="ECO:0000256" key="8">
    <source>
        <dbReference type="ARBA" id="ARBA00022490"/>
    </source>
</evidence>
<dbReference type="PANTHER" id="PTHR17490">
    <property type="entry name" value="SUA5"/>
    <property type="match status" value="1"/>
</dbReference>
<evidence type="ECO:0000256" key="2">
    <source>
        <dbReference type="ARBA" id="ARBA00004202"/>
    </source>
</evidence>
<dbReference type="NCBIfam" id="TIGR00057">
    <property type="entry name" value="L-threonylcarbamoyladenylate synthase"/>
    <property type="match status" value="1"/>
</dbReference>
<dbReference type="GO" id="GO:0003725">
    <property type="term" value="F:double-stranded RNA binding"/>
    <property type="evidence" value="ECO:0007669"/>
    <property type="project" value="InterPro"/>
</dbReference>
<evidence type="ECO:0000256" key="12">
    <source>
        <dbReference type="ARBA" id="ARBA00023136"/>
    </source>
</evidence>
<keyword evidence="7" id="KW-1003">Cell membrane</keyword>
<dbReference type="GO" id="GO:0061710">
    <property type="term" value="F:L-threonylcarbamoyladenylate synthase"/>
    <property type="evidence" value="ECO:0007669"/>
    <property type="project" value="UniProtKB-EC"/>
</dbReference>
<evidence type="ECO:0000259" key="16">
    <source>
        <dbReference type="PROSITE" id="PS51163"/>
    </source>
</evidence>
<comment type="caution">
    <text evidence="17">The sequence shown here is derived from an EMBL/GenBank/DDBJ whole genome shotgun (WGS) entry which is preliminary data.</text>
</comment>
<dbReference type="InterPro" id="IPR017945">
    <property type="entry name" value="DHBP_synth_RibB-like_a/b_dom"/>
</dbReference>
<evidence type="ECO:0000256" key="7">
    <source>
        <dbReference type="ARBA" id="ARBA00022475"/>
    </source>
</evidence>
<dbReference type="PANTHER" id="PTHR17490:SF10">
    <property type="entry name" value="THREONYLCARBAMOYL-AMP SYNTHASE"/>
    <property type="match status" value="1"/>
</dbReference>
<dbReference type="Pfam" id="PF01300">
    <property type="entry name" value="Sua5_yciO_yrdC"/>
    <property type="match status" value="1"/>
</dbReference>
<protein>
    <recommendedName>
        <fullName evidence="6">Threonylcarbamoyl-AMP synthase</fullName>
        <ecNumber evidence="5">2.7.7.87</ecNumber>
    </recommendedName>
</protein>
<evidence type="ECO:0000256" key="11">
    <source>
        <dbReference type="ARBA" id="ARBA00023128"/>
    </source>
</evidence>
<evidence type="ECO:0000256" key="13">
    <source>
        <dbReference type="ARBA" id="ARBA00048366"/>
    </source>
</evidence>
<dbReference type="PROSITE" id="PS51163">
    <property type="entry name" value="YRDC"/>
    <property type="match status" value="1"/>
</dbReference>
<keyword evidence="9" id="KW-0808">Transferase</keyword>
<dbReference type="InterPro" id="IPR050156">
    <property type="entry name" value="TC-AMP_synthase_SUA5"/>
</dbReference>
<evidence type="ECO:0000313" key="17">
    <source>
        <dbReference type="EMBL" id="KAK2575865.1"/>
    </source>
</evidence>
<dbReference type="AlphaFoldDB" id="A0AAD9RA20"/>
<keyword evidence="12" id="KW-0472">Membrane</keyword>
<dbReference type="EC" id="2.7.7.87" evidence="5"/>
<reference evidence="17" key="1">
    <citation type="submission" date="2021-08" db="EMBL/GenBank/DDBJ databases">
        <authorList>
            <person name="Misof B."/>
            <person name="Oliver O."/>
            <person name="Podsiadlowski L."/>
            <person name="Donath A."/>
            <person name="Peters R."/>
            <person name="Mayer C."/>
            <person name="Rust J."/>
            <person name="Gunkel S."/>
            <person name="Lesny P."/>
            <person name="Martin S."/>
            <person name="Oeyen J.P."/>
            <person name="Petersen M."/>
            <person name="Panagiotis P."/>
            <person name="Wilbrandt J."/>
            <person name="Tanja T."/>
        </authorList>
    </citation>
    <scope>NUCLEOTIDE SEQUENCE</scope>
    <source>
        <strain evidence="17">GBR_01_08_01A</strain>
        <tissue evidence="17">Thorax + abdomen</tissue>
    </source>
</reference>
<reference evidence="17" key="2">
    <citation type="journal article" date="2023" name="Commun. Biol.">
        <title>Intrasexual cuticular hydrocarbon dimorphism in a wasp sheds light on hydrocarbon biosynthesis genes in Hymenoptera.</title>
        <authorList>
            <person name="Moris V.C."/>
            <person name="Podsiadlowski L."/>
            <person name="Martin S."/>
            <person name="Oeyen J.P."/>
            <person name="Donath A."/>
            <person name="Petersen M."/>
            <person name="Wilbrandt J."/>
            <person name="Misof B."/>
            <person name="Liedtke D."/>
            <person name="Thamm M."/>
            <person name="Scheiner R."/>
            <person name="Schmitt T."/>
            <person name="Niehuis O."/>
        </authorList>
    </citation>
    <scope>NUCLEOTIDE SEQUENCE</scope>
    <source>
        <strain evidence="17">GBR_01_08_01A</strain>
    </source>
</reference>
<evidence type="ECO:0000256" key="5">
    <source>
        <dbReference type="ARBA" id="ARBA00012584"/>
    </source>
</evidence>
<evidence type="ECO:0000256" key="3">
    <source>
        <dbReference type="ARBA" id="ARBA00004496"/>
    </source>
</evidence>
<comment type="subcellular location">
    <subcellularLocation>
        <location evidence="2">Cell membrane</location>
        <topology evidence="2">Peripheral membrane protein</topology>
    </subcellularLocation>
    <subcellularLocation>
        <location evidence="3">Cytoplasm</location>
    </subcellularLocation>
    <subcellularLocation>
        <location evidence="1">Mitochondrion</location>
    </subcellularLocation>
</comment>
<comment type="function">
    <text evidence="14">Cytoplasmic and mitochondrial threonylcarbamoyl-AMP synthase required for the formation of a threonylcarbamoyl group on adenosine at position 37 (t(6)A37) in tRNAs that read codons beginning with adenine. Catalyzes the conversion of L-threonine, HCO(3)(-)/CO(2) and ATP to give threonylcarbamoyl-AMP (TC-AMP) as the acyladenylate intermediate, with the release of diphosphate. Participates in t(6)A37 formation in cytoplasmic and mitochondrial tRNAs. May regulate the activity of some transporters.</text>
</comment>
<comment type="catalytic activity">
    <reaction evidence="13">
        <text>L-threonine + hydrogencarbonate + ATP = L-threonylcarbamoyladenylate + diphosphate + H2O</text>
        <dbReference type="Rhea" id="RHEA:36407"/>
        <dbReference type="ChEBI" id="CHEBI:15377"/>
        <dbReference type="ChEBI" id="CHEBI:17544"/>
        <dbReference type="ChEBI" id="CHEBI:30616"/>
        <dbReference type="ChEBI" id="CHEBI:33019"/>
        <dbReference type="ChEBI" id="CHEBI:57926"/>
        <dbReference type="ChEBI" id="CHEBI:73682"/>
        <dbReference type="EC" id="2.7.7.87"/>
    </reaction>
</comment>
<evidence type="ECO:0000256" key="15">
    <source>
        <dbReference type="ARBA" id="ARBA00063146"/>
    </source>
</evidence>
<gene>
    <name evidence="17" type="ORF">KPH14_007237</name>
</gene>
<dbReference type="FunFam" id="3.90.870.10:FF:000007">
    <property type="entry name" value="YrdC N6-threonylcarbamoyltransferase domain containing"/>
    <property type="match status" value="1"/>
</dbReference>
<evidence type="ECO:0000313" key="18">
    <source>
        <dbReference type="Proteomes" id="UP001258017"/>
    </source>
</evidence>
<evidence type="ECO:0000256" key="6">
    <source>
        <dbReference type="ARBA" id="ARBA00015492"/>
    </source>
</evidence>
<sequence length="263" mass="29189">MWPQLARLKLFLGLNGRRTIMNPKYVGPFQLILDAVEKEMELLGPEEKHWYIGGDRSIATAVKLLSKGEIIAVPTDTIYGFAGSIENNKAIKRLYEIKKRDEHKPLAICVSGINDIEQWGITDNLPSELLASLLPGPYTIVLQRTKELNPALNPGVNNVGIRVPNDKFIRSVAKLAGPLALTSANESNAPSGVHPGEFSNLWPELGGIFYNASNKKFVHPLERTGSTVIDLSQTGYYKILRNGVKSKQCIMLLHRFGLKPYND</sequence>
<comment type="similarity">
    <text evidence="4">Belongs to the SUA5 family.</text>
</comment>
<dbReference type="GO" id="GO:0006450">
    <property type="term" value="P:regulation of translational fidelity"/>
    <property type="evidence" value="ECO:0007669"/>
    <property type="project" value="TreeGrafter"/>
</dbReference>
<accession>A0AAD9RA20</accession>
<name>A0AAD9RA20_9HYME</name>
<dbReference type="Proteomes" id="UP001258017">
    <property type="component" value="Unassembled WGS sequence"/>
</dbReference>
<evidence type="ECO:0000256" key="1">
    <source>
        <dbReference type="ARBA" id="ARBA00004173"/>
    </source>
</evidence>
<dbReference type="SUPFAM" id="SSF55821">
    <property type="entry name" value="YrdC/RibB"/>
    <property type="match status" value="1"/>
</dbReference>
<proteinExistence type="inferred from homology"/>
<dbReference type="Gene3D" id="3.90.870.10">
    <property type="entry name" value="DHBP synthase"/>
    <property type="match status" value="1"/>
</dbReference>
<feature type="domain" description="YrdC-like" evidence="16">
    <location>
        <begin position="55"/>
        <end position="245"/>
    </location>
</feature>
<dbReference type="GO" id="GO:0005886">
    <property type="term" value="C:plasma membrane"/>
    <property type="evidence" value="ECO:0007669"/>
    <property type="project" value="UniProtKB-SubCell"/>
</dbReference>
<evidence type="ECO:0000256" key="4">
    <source>
        <dbReference type="ARBA" id="ARBA00007663"/>
    </source>
</evidence>
<comment type="subunit">
    <text evidence="15">Interacts with RSC1A1.</text>
</comment>
<organism evidence="17 18">
    <name type="scientific">Odynerus spinipes</name>
    <dbReference type="NCBI Taxonomy" id="1348599"/>
    <lineage>
        <taxon>Eukaryota</taxon>
        <taxon>Metazoa</taxon>
        <taxon>Ecdysozoa</taxon>
        <taxon>Arthropoda</taxon>
        <taxon>Hexapoda</taxon>
        <taxon>Insecta</taxon>
        <taxon>Pterygota</taxon>
        <taxon>Neoptera</taxon>
        <taxon>Endopterygota</taxon>
        <taxon>Hymenoptera</taxon>
        <taxon>Apocrita</taxon>
        <taxon>Aculeata</taxon>
        <taxon>Vespoidea</taxon>
        <taxon>Vespidae</taxon>
        <taxon>Eumeninae</taxon>
        <taxon>Odynerus</taxon>
    </lineage>
</organism>
<dbReference type="EMBL" id="JAIFRP010004408">
    <property type="protein sequence ID" value="KAK2575865.1"/>
    <property type="molecule type" value="Genomic_DNA"/>
</dbReference>
<dbReference type="InterPro" id="IPR006070">
    <property type="entry name" value="Sua5-like_dom"/>
</dbReference>
<keyword evidence="8" id="KW-0963">Cytoplasm</keyword>